<gene>
    <name evidence="1" type="ORF">D1B31_04475</name>
</gene>
<dbReference type="InterPro" id="IPR029470">
    <property type="entry name" value="PDDEXK_4"/>
</dbReference>
<accession>A0A417YZ96</accession>
<sequence length="337" mass="39432">MANIFERLLQLYQKQNSCGKTPLEDFVTELFVGILQMDQLLLDGFVNDVLLIDGSDFKVNSQVRFSLPSNQNCIIDLVFENNDTVCFLENKVASGEGHRQLERYVSVLDRLSRDKGKKTYLRYCTKNYDPKAVTGCSFYQFRWQRIYEFLDKQEQTDIIIAFLELLRGEEMGGIKDFSIEDIVVMKGIQDVLAKMDEVLDLARESFIQFFGQPYQRDHERLKQLPSQNRYSLWTNTYSGEDIEVMIGFEMESVKETVPPVLFVQVYRRKDLEFAVKVKSHLEGNGDKFDFYQIENDEVYAWFETSLLNFLTTDDQKAGMVKWFLAKMEKAHRIIDSL</sequence>
<reference evidence="1 2" key="1">
    <citation type="journal article" date="2017" name="Int. J. Syst. Evol. Microbiol.">
        <title>Bacillus notoginsengisoli sp. nov., a novel bacterium isolated from the rhizosphere of Panax notoginseng.</title>
        <authorList>
            <person name="Zhang M.Y."/>
            <person name="Cheng J."/>
            <person name="Cai Y."/>
            <person name="Zhang T.Y."/>
            <person name="Wu Y.Y."/>
            <person name="Manikprabhu D."/>
            <person name="Li W.J."/>
            <person name="Zhang Y.X."/>
        </authorList>
    </citation>
    <scope>NUCLEOTIDE SEQUENCE [LARGE SCALE GENOMIC DNA]</scope>
    <source>
        <strain evidence="1 2">JCM 30743</strain>
    </source>
</reference>
<dbReference type="RefSeq" id="WP_118919533.1">
    <property type="nucleotide sequence ID" value="NZ_QWEG01000002.1"/>
</dbReference>
<dbReference type="EMBL" id="QWEG01000002">
    <property type="protein sequence ID" value="RHW42837.1"/>
    <property type="molecule type" value="Genomic_DNA"/>
</dbReference>
<protein>
    <recommendedName>
        <fullName evidence="3">PD-(D/E)XK nuclease family protein</fullName>
    </recommendedName>
</protein>
<name>A0A417YZ96_9BACI</name>
<proteinExistence type="predicted"/>
<dbReference type="OrthoDB" id="1444424at2"/>
<dbReference type="AlphaFoldDB" id="A0A417YZ96"/>
<dbReference type="Pfam" id="PF14281">
    <property type="entry name" value="PDDEXK_4"/>
    <property type="match status" value="1"/>
</dbReference>
<evidence type="ECO:0000313" key="2">
    <source>
        <dbReference type="Proteomes" id="UP000284416"/>
    </source>
</evidence>
<organism evidence="1 2">
    <name type="scientific">Neobacillus notoginsengisoli</name>
    <dbReference type="NCBI Taxonomy" id="1578198"/>
    <lineage>
        <taxon>Bacteria</taxon>
        <taxon>Bacillati</taxon>
        <taxon>Bacillota</taxon>
        <taxon>Bacilli</taxon>
        <taxon>Bacillales</taxon>
        <taxon>Bacillaceae</taxon>
        <taxon>Neobacillus</taxon>
    </lineage>
</organism>
<evidence type="ECO:0008006" key="3">
    <source>
        <dbReference type="Google" id="ProtNLM"/>
    </source>
</evidence>
<evidence type="ECO:0000313" key="1">
    <source>
        <dbReference type="EMBL" id="RHW42837.1"/>
    </source>
</evidence>
<keyword evidence="2" id="KW-1185">Reference proteome</keyword>
<dbReference type="Proteomes" id="UP000284416">
    <property type="component" value="Unassembled WGS sequence"/>
</dbReference>
<comment type="caution">
    <text evidence="1">The sequence shown here is derived from an EMBL/GenBank/DDBJ whole genome shotgun (WGS) entry which is preliminary data.</text>
</comment>